<dbReference type="InterPro" id="IPR007667">
    <property type="entry name" value="Hypoxia_induced_domain"/>
</dbReference>
<keyword evidence="3" id="KW-1133">Transmembrane helix</keyword>
<reference evidence="6" key="2">
    <citation type="journal article" date="2018" name="Environ. Sci. Technol.">
        <title>The Toxicogenome of Hyalella azteca: A Model for Sediment Ecotoxicology and Evolutionary Toxicology.</title>
        <authorList>
            <person name="Poynton H.C."/>
            <person name="Hasenbein S."/>
            <person name="Benoit J.B."/>
            <person name="Sepulveda M.S."/>
            <person name="Poelchau M.F."/>
            <person name="Hughes D.S.T."/>
            <person name="Murali S.C."/>
            <person name="Chen S."/>
            <person name="Glastad K.M."/>
            <person name="Goodisman M.A.D."/>
            <person name="Werren J.H."/>
            <person name="Vineis J.H."/>
            <person name="Bowen J.L."/>
            <person name="Friedrich M."/>
            <person name="Jones J."/>
            <person name="Robertson H.M."/>
            <person name="Feyereisen R."/>
            <person name="Mechler-Hickson A."/>
            <person name="Mathers N."/>
            <person name="Lee C.E."/>
            <person name="Colbourne J.K."/>
            <person name="Biales A."/>
            <person name="Johnston J.S."/>
            <person name="Wellborn G.A."/>
            <person name="Rosendale A.J."/>
            <person name="Cridge A.G."/>
            <person name="Munoz-Torres M.C."/>
            <person name="Bain P.A."/>
            <person name="Manny A.R."/>
            <person name="Major K.M."/>
            <person name="Lambert F.N."/>
            <person name="Vulpe C.D."/>
            <person name="Tuck P."/>
            <person name="Blalock B.J."/>
            <person name="Lin Y.Y."/>
            <person name="Smith M.E."/>
            <person name="Ochoa-Acuna H."/>
            <person name="Chen M.M."/>
            <person name="Childers C.P."/>
            <person name="Qu J."/>
            <person name="Dugan S."/>
            <person name="Lee S.L."/>
            <person name="Chao H."/>
            <person name="Dinh H."/>
            <person name="Han Y."/>
            <person name="Doddapaneni H."/>
            <person name="Worley K.C."/>
            <person name="Muzny D.M."/>
            <person name="Gibbs R.A."/>
            <person name="Richards S."/>
        </authorList>
    </citation>
    <scope>NUCLEOTIDE SEQUENCE</scope>
    <source>
        <strain evidence="6">HAZT.00-mixed</strain>
        <tissue evidence="6">Whole organism</tissue>
    </source>
</reference>
<dbReference type="GO" id="GO:0097250">
    <property type="term" value="P:mitochondrial respirasome assembly"/>
    <property type="evidence" value="ECO:0007669"/>
    <property type="project" value="TreeGrafter"/>
</dbReference>
<comment type="caution">
    <text evidence="6">The sequence shown here is derived from an EMBL/GenBank/DDBJ whole genome shotgun (WGS) entry which is preliminary data.</text>
</comment>
<reference evidence="6" key="3">
    <citation type="submission" date="2019-06" db="EMBL/GenBank/DDBJ databases">
        <authorList>
            <person name="Poynton C."/>
            <person name="Hasenbein S."/>
            <person name="Benoit J.B."/>
            <person name="Sepulveda M.S."/>
            <person name="Poelchau M.F."/>
            <person name="Murali S.C."/>
            <person name="Chen S."/>
            <person name="Glastad K.M."/>
            <person name="Werren J.H."/>
            <person name="Vineis J.H."/>
            <person name="Bowen J.L."/>
            <person name="Friedrich M."/>
            <person name="Jones J."/>
            <person name="Robertson H.M."/>
            <person name="Feyereisen R."/>
            <person name="Mechler-Hickson A."/>
            <person name="Mathers N."/>
            <person name="Lee C.E."/>
            <person name="Colbourne J.K."/>
            <person name="Biales A."/>
            <person name="Johnston J.S."/>
            <person name="Wellborn G.A."/>
            <person name="Rosendale A.J."/>
            <person name="Cridge A.G."/>
            <person name="Munoz-Torres M.C."/>
            <person name="Bain P.A."/>
            <person name="Manny A.R."/>
            <person name="Major K.M."/>
            <person name="Lambert F.N."/>
            <person name="Vulpe C.D."/>
            <person name="Tuck P."/>
            <person name="Blalock B.J."/>
            <person name="Lin Y.-Y."/>
            <person name="Smith M.E."/>
            <person name="Ochoa-Acuna H."/>
            <person name="Chen M.-J.M."/>
            <person name="Childers C.P."/>
            <person name="Qu J."/>
            <person name="Dugan S."/>
            <person name="Lee S.L."/>
            <person name="Chao H."/>
            <person name="Dinh H."/>
            <person name="Han Y."/>
            <person name="Doddapaneni H."/>
            <person name="Worley K.C."/>
            <person name="Muzny D.M."/>
            <person name="Gibbs R.A."/>
            <person name="Richards S."/>
        </authorList>
    </citation>
    <scope>NUCLEOTIDE SEQUENCE</scope>
    <source>
        <strain evidence="6">HAZT.00-mixed</strain>
        <tissue evidence="6">Whole organism</tissue>
    </source>
</reference>
<dbReference type="Gene3D" id="6.10.140.1320">
    <property type="match status" value="1"/>
</dbReference>
<proteinExistence type="predicted"/>
<organism evidence="6">
    <name type="scientific">Hyalella azteca</name>
    <name type="common">Amphipod</name>
    <dbReference type="NCBI Taxonomy" id="294128"/>
    <lineage>
        <taxon>Eukaryota</taxon>
        <taxon>Metazoa</taxon>
        <taxon>Ecdysozoa</taxon>
        <taxon>Arthropoda</taxon>
        <taxon>Crustacea</taxon>
        <taxon>Multicrustacea</taxon>
        <taxon>Malacostraca</taxon>
        <taxon>Eumalacostraca</taxon>
        <taxon>Peracarida</taxon>
        <taxon>Amphipoda</taxon>
        <taxon>Senticaudata</taxon>
        <taxon>Talitrida</taxon>
        <taxon>Talitroidea</taxon>
        <taxon>Hyalellidae</taxon>
        <taxon>Hyalella</taxon>
    </lineage>
</organism>
<dbReference type="AlphaFoldDB" id="A0A6A0GX73"/>
<sequence>MSAGKAPNSIVIMEEDEEGSKILRKIKESPHMVIGMVGWCGVVAYGLYGIKKRKQPLGIHLIHTRVIAQACVVGMLSFGVGYQIITEHIVPWYKNKFSSDAPSK</sequence>
<evidence type="ECO:0000256" key="1">
    <source>
        <dbReference type="ARBA" id="ARBA00004325"/>
    </source>
</evidence>
<evidence type="ECO:0000256" key="4">
    <source>
        <dbReference type="ARBA" id="ARBA00023128"/>
    </source>
</evidence>
<protein>
    <submittedName>
        <fullName evidence="6">Uncharacterized protein</fullName>
    </submittedName>
</protein>
<dbReference type="Proteomes" id="UP000711488">
    <property type="component" value="Unassembled WGS sequence"/>
</dbReference>
<evidence type="ECO:0000256" key="5">
    <source>
        <dbReference type="ARBA" id="ARBA00023136"/>
    </source>
</evidence>
<accession>A0A6A0GX73</accession>
<keyword evidence="2" id="KW-0812">Transmembrane</keyword>
<name>A0A6A0GX73_HYAAZ</name>
<evidence type="ECO:0000313" key="6">
    <source>
        <dbReference type="EMBL" id="KAA0191373.1"/>
    </source>
</evidence>
<gene>
    <name evidence="6" type="ORF">HAZT_HAZT003842</name>
</gene>
<dbReference type="Pfam" id="PF04588">
    <property type="entry name" value="HIG_1_N"/>
    <property type="match status" value="1"/>
</dbReference>
<keyword evidence="5" id="KW-0472">Membrane</keyword>
<dbReference type="InterPro" id="IPR050355">
    <property type="entry name" value="RCF1"/>
</dbReference>
<dbReference type="EMBL" id="JQDR03012345">
    <property type="protein sequence ID" value="KAA0191373.1"/>
    <property type="molecule type" value="Genomic_DNA"/>
</dbReference>
<comment type="subcellular location">
    <subcellularLocation>
        <location evidence="1">Mitochondrion membrane</location>
    </subcellularLocation>
</comment>
<keyword evidence="4" id="KW-0496">Mitochondrion</keyword>
<dbReference type="PANTHER" id="PTHR12297:SF3">
    <property type="entry name" value="HIG1 DOMAIN FAMILY MEMBER 1A"/>
    <property type="match status" value="1"/>
</dbReference>
<dbReference type="GO" id="GO:0031966">
    <property type="term" value="C:mitochondrial membrane"/>
    <property type="evidence" value="ECO:0007669"/>
    <property type="project" value="UniProtKB-SubCell"/>
</dbReference>
<evidence type="ECO:0000256" key="2">
    <source>
        <dbReference type="ARBA" id="ARBA00022692"/>
    </source>
</evidence>
<dbReference type="PANTHER" id="PTHR12297">
    <property type="entry name" value="HYPOXIA-INDUCBILE GENE 1 HIG1 -RELATED"/>
    <property type="match status" value="1"/>
</dbReference>
<reference evidence="6" key="1">
    <citation type="submission" date="2014-08" db="EMBL/GenBank/DDBJ databases">
        <authorList>
            <person name="Murali S."/>
            <person name="Richards S."/>
            <person name="Bandaranaike D."/>
            <person name="Bellair M."/>
            <person name="Blankenburg K."/>
            <person name="Chao H."/>
            <person name="Dinh H."/>
            <person name="Doddapaneni H."/>
            <person name="Dugan-Rocha S."/>
            <person name="Elkadiri S."/>
            <person name="Gnanaolivu R."/>
            <person name="Hughes D."/>
            <person name="Lee S."/>
            <person name="Li M."/>
            <person name="Ming W."/>
            <person name="Munidasa M."/>
            <person name="Muniz J."/>
            <person name="Nguyen L."/>
            <person name="Osuji N."/>
            <person name="Pu L.-L."/>
            <person name="Puazo M."/>
            <person name="Skinner E."/>
            <person name="Qu C."/>
            <person name="Quiroz J."/>
            <person name="Raj R."/>
            <person name="Weissenberger G."/>
            <person name="Xin Y."/>
            <person name="Zou X."/>
            <person name="Han Y."/>
            <person name="Worley K."/>
            <person name="Muzny D."/>
            <person name="Gibbs R."/>
        </authorList>
    </citation>
    <scope>NUCLEOTIDE SEQUENCE</scope>
    <source>
        <strain evidence="6">HAZT.00-mixed</strain>
        <tissue evidence="6">Whole organism</tissue>
    </source>
</reference>
<evidence type="ECO:0000256" key="3">
    <source>
        <dbReference type="ARBA" id="ARBA00022989"/>
    </source>
</evidence>
<dbReference type="PROSITE" id="PS51503">
    <property type="entry name" value="HIG1"/>
    <property type="match status" value="1"/>
</dbReference>